<dbReference type="PANTHER" id="PTHR44688">
    <property type="entry name" value="DNA-BINDING TRANSCRIPTIONAL ACTIVATOR DEVR_DOSR"/>
    <property type="match status" value="1"/>
</dbReference>
<keyword evidence="2" id="KW-0238">DNA-binding</keyword>
<keyword evidence="6" id="KW-1185">Reference proteome</keyword>
<dbReference type="InterPro" id="IPR036388">
    <property type="entry name" value="WH-like_DNA-bd_sf"/>
</dbReference>
<dbReference type="PROSITE" id="PS50043">
    <property type="entry name" value="HTH_LUXR_2"/>
    <property type="match status" value="1"/>
</dbReference>
<dbReference type="RefSeq" id="WP_345424813.1">
    <property type="nucleotide sequence ID" value="NZ_BAABHO010000084.1"/>
</dbReference>
<dbReference type="InterPro" id="IPR016032">
    <property type="entry name" value="Sig_transdc_resp-reg_C-effctor"/>
</dbReference>
<evidence type="ECO:0000256" key="3">
    <source>
        <dbReference type="ARBA" id="ARBA00023163"/>
    </source>
</evidence>
<evidence type="ECO:0000313" key="6">
    <source>
        <dbReference type="Proteomes" id="UP001500928"/>
    </source>
</evidence>
<keyword evidence="3" id="KW-0804">Transcription</keyword>
<evidence type="ECO:0000256" key="2">
    <source>
        <dbReference type="ARBA" id="ARBA00023125"/>
    </source>
</evidence>
<comment type="caution">
    <text evidence="5">The sequence shown here is derived from an EMBL/GenBank/DDBJ whole genome shotgun (WGS) entry which is preliminary data.</text>
</comment>
<evidence type="ECO:0000256" key="1">
    <source>
        <dbReference type="ARBA" id="ARBA00023015"/>
    </source>
</evidence>
<dbReference type="PANTHER" id="PTHR44688:SF16">
    <property type="entry name" value="DNA-BINDING TRANSCRIPTIONAL ACTIVATOR DEVR_DOSR"/>
    <property type="match status" value="1"/>
</dbReference>
<evidence type="ECO:0000259" key="4">
    <source>
        <dbReference type="PROSITE" id="PS50043"/>
    </source>
</evidence>
<dbReference type="SMART" id="SM00421">
    <property type="entry name" value="HTH_LUXR"/>
    <property type="match status" value="1"/>
</dbReference>
<gene>
    <name evidence="5" type="ORF">GCM10023200_58550</name>
</gene>
<dbReference type="EMBL" id="BAABHO010000084">
    <property type="protein sequence ID" value="GAA4813050.1"/>
    <property type="molecule type" value="Genomic_DNA"/>
</dbReference>
<dbReference type="CDD" id="cd06170">
    <property type="entry name" value="LuxR_C_like"/>
    <property type="match status" value="1"/>
</dbReference>
<dbReference type="InterPro" id="IPR000792">
    <property type="entry name" value="Tscrpt_reg_LuxR_C"/>
</dbReference>
<sequence length="102" mass="10920">MAREEGRTAASVAAAARATTLAARCEGARTPALQEARSPLRISDREREVAILAAEGLGNREIAARLHVSVRTVESHVYRACTRLGLPDRASLAAYVVDQPEP</sequence>
<dbReference type="Pfam" id="PF00196">
    <property type="entry name" value="GerE"/>
    <property type="match status" value="1"/>
</dbReference>
<proteinExistence type="predicted"/>
<accession>A0ABP9CKB2</accession>
<protein>
    <recommendedName>
        <fullName evidence="4">HTH luxR-type domain-containing protein</fullName>
    </recommendedName>
</protein>
<evidence type="ECO:0000313" key="5">
    <source>
        <dbReference type="EMBL" id="GAA4813050.1"/>
    </source>
</evidence>
<dbReference type="SUPFAM" id="SSF46894">
    <property type="entry name" value="C-terminal effector domain of the bipartite response regulators"/>
    <property type="match status" value="1"/>
</dbReference>
<keyword evidence="1" id="KW-0805">Transcription regulation</keyword>
<reference evidence="6" key="1">
    <citation type="journal article" date="2019" name="Int. J. Syst. Evol. Microbiol.">
        <title>The Global Catalogue of Microorganisms (GCM) 10K type strain sequencing project: providing services to taxonomists for standard genome sequencing and annotation.</title>
        <authorList>
            <consortium name="The Broad Institute Genomics Platform"/>
            <consortium name="The Broad Institute Genome Sequencing Center for Infectious Disease"/>
            <person name="Wu L."/>
            <person name="Ma J."/>
        </authorList>
    </citation>
    <scope>NUCLEOTIDE SEQUENCE [LARGE SCALE GENOMIC DNA]</scope>
    <source>
        <strain evidence="6">JCM 17979</strain>
    </source>
</reference>
<feature type="domain" description="HTH luxR-type" evidence="4">
    <location>
        <begin position="35"/>
        <end position="100"/>
    </location>
</feature>
<dbReference type="PRINTS" id="PR00038">
    <property type="entry name" value="HTHLUXR"/>
</dbReference>
<organism evidence="5 6">
    <name type="scientific">Actinomycetospora chlora</name>
    <dbReference type="NCBI Taxonomy" id="663608"/>
    <lineage>
        <taxon>Bacteria</taxon>
        <taxon>Bacillati</taxon>
        <taxon>Actinomycetota</taxon>
        <taxon>Actinomycetes</taxon>
        <taxon>Pseudonocardiales</taxon>
        <taxon>Pseudonocardiaceae</taxon>
        <taxon>Actinomycetospora</taxon>
    </lineage>
</organism>
<dbReference type="PROSITE" id="PS00622">
    <property type="entry name" value="HTH_LUXR_1"/>
    <property type="match status" value="1"/>
</dbReference>
<name>A0ABP9CKB2_9PSEU</name>
<dbReference type="Gene3D" id="1.10.10.10">
    <property type="entry name" value="Winged helix-like DNA-binding domain superfamily/Winged helix DNA-binding domain"/>
    <property type="match status" value="1"/>
</dbReference>
<dbReference type="Proteomes" id="UP001500928">
    <property type="component" value="Unassembled WGS sequence"/>
</dbReference>